<dbReference type="AlphaFoldDB" id="A0A1F6EJ46"/>
<dbReference type="STRING" id="1798513.A3A40_00955"/>
<dbReference type="EMBL" id="MFMA01000047">
    <property type="protein sequence ID" value="OGG73654.1"/>
    <property type="molecule type" value="Genomic_DNA"/>
</dbReference>
<feature type="region of interest" description="Disordered" evidence="1">
    <location>
        <begin position="1"/>
        <end position="26"/>
    </location>
</feature>
<evidence type="ECO:0000313" key="2">
    <source>
        <dbReference type="EMBL" id="OGG73654.1"/>
    </source>
</evidence>
<sequence>MDNEPRIPFSKEPEKRWDDVKRERADAHRQLQGWSSELVRMDQDKRAWVIGVVHDRSNFEMHKSEIEKAVRRASVVLVEGSPIYDSPTSKSPREFGEPNFPLKRHVDAFRDELRGMTRSGVALPVDPDKVSDDEIRREIIMYQKGKEDFFEKITQVAAHYGKPIAYADPLGAIRQKFAERMAEPRNQGKNPFHIPREEEEILDAMLYGGLTIAAASTFASRLLQDRVSRRGFLGIATGAAVAAATGGISQISNRLENATLVRGAPLGRASNPLGAFRYGSILDYREIVAGLATKRLAELFDDKLLYPTVIMGRSHAESIAHYASSPVEAHARLKAYPHRNAYDDPTLSVYDFDKQRGWWVLRTKESLNK</sequence>
<comment type="caution">
    <text evidence="2">The sequence shown here is derived from an EMBL/GenBank/DDBJ whole genome shotgun (WGS) entry which is preliminary data.</text>
</comment>
<reference evidence="2 3" key="1">
    <citation type="journal article" date="2016" name="Nat. Commun.">
        <title>Thousands of microbial genomes shed light on interconnected biogeochemical processes in an aquifer system.</title>
        <authorList>
            <person name="Anantharaman K."/>
            <person name="Brown C.T."/>
            <person name="Hug L.A."/>
            <person name="Sharon I."/>
            <person name="Castelle C.J."/>
            <person name="Probst A.J."/>
            <person name="Thomas B.C."/>
            <person name="Singh A."/>
            <person name="Wilkins M.J."/>
            <person name="Karaoz U."/>
            <person name="Brodie E.L."/>
            <person name="Williams K.H."/>
            <person name="Hubbard S.S."/>
            <person name="Banfield J.F."/>
        </authorList>
    </citation>
    <scope>NUCLEOTIDE SEQUENCE [LARGE SCALE GENOMIC DNA]</scope>
</reference>
<evidence type="ECO:0000313" key="3">
    <source>
        <dbReference type="Proteomes" id="UP000178427"/>
    </source>
</evidence>
<proteinExistence type="predicted"/>
<organism evidence="2 3">
    <name type="scientific">Candidatus Kaiserbacteria bacterium RIFCSPLOWO2_01_FULL_54_20</name>
    <dbReference type="NCBI Taxonomy" id="1798513"/>
    <lineage>
        <taxon>Bacteria</taxon>
        <taxon>Candidatus Kaiseribacteriota</taxon>
    </lineage>
</organism>
<gene>
    <name evidence="2" type="ORF">A3A40_00955</name>
</gene>
<protein>
    <submittedName>
        <fullName evidence="2">Uncharacterized protein</fullName>
    </submittedName>
</protein>
<accession>A0A1F6EJ46</accession>
<evidence type="ECO:0000256" key="1">
    <source>
        <dbReference type="SAM" id="MobiDB-lite"/>
    </source>
</evidence>
<feature type="compositionally biased region" description="Basic and acidic residues" evidence="1">
    <location>
        <begin position="9"/>
        <end position="26"/>
    </location>
</feature>
<dbReference type="Proteomes" id="UP000178427">
    <property type="component" value="Unassembled WGS sequence"/>
</dbReference>
<name>A0A1F6EJ46_9BACT</name>